<dbReference type="EMBL" id="MU004342">
    <property type="protein sequence ID" value="KAF2655950.1"/>
    <property type="molecule type" value="Genomic_DNA"/>
</dbReference>
<accession>A0A6A6T840</accession>
<dbReference type="OrthoDB" id="5062850at2759"/>
<proteinExistence type="predicted"/>
<reference evidence="1" key="1">
    <citation type="journal article" date="2020" name="Stud. Mycol.">
        <title>101 Dothideomycetes genomes: a test case for predicting lifestyles and emergence of pathogens.</title>
        <authorList>
            <person name="Haridas S."/>
            <person name="Albert R."/>
            <person name="Binder M."/>
            <person name="Bloem J."/>
            <person name="Labutti K."/>
            <person name="Salamov A."/>
            <person name="Andreopoulos B."/>
            <person name="Baker S."/>
            <person name="Barry K."/>
            <person name="Bills G."/>
            <person name="Bluhm B."/>
            <person name="Cannon C."/>
            <person name="Castanera R."/>
            <person name="Culley D."/>
            <person name="Daum C."/>
            <person name="Ezra D."/>
            <person name="Gonzalez J."/>
            <person name="Henrissat B."/>
            <person name="Kuo A."/>
            <person name="Liang C."/>
            <person name="Lipzen A."/>
            <person name="Lutzoni F."/>
            <person name="Magnuson J."/>
            <person name="Mondo S."/>
            <person name="Nolan M."/>
            <person name="Ohm R."/>
            <person name="Pangilinan J."/>
            <person name="Park H.-J."/>
            <person name="Ramirez L."/>
            <person name="Alfaro M."/>
            <person name="Sun H."/>
            <person name="Tritt A."/>
            <person name="Yoshinaga Y."/>
            <person name="Zwiers L.-H."/>
            <person name="Turgeon B."/>
            <person name="Goodwin S."/>
            <person name="Spatafora J."/>
            <person name="Crous P."/>
            <person name="Grigoriev I."/>
        </authorList>
    </citation>
    <scope>NUCLEOTIDE SEQUENCE</scope>
    <source>
        <strain evidence="1">CBS 122681</strain>
    </source>
</reference>
<protein>
    <submittedName>
        <fullName evidence="1">Uncharacterized protein</fullName>
    </submittedName>
</protein>
<name>A0A6A6T840_9PLEO</name>
<gene>
    <name evidence="1" type="ORF">K491DRAFT_573092</name>
</gene>
<keyword evidence="2" id="KW-1185">Reference proteome</keyword>
<evidence type="ECO:0000313" key="1">
    <source>
        <dbReference type="EMBL" id="KAF2655950.1"/>
    </source>
</evidence>
<organism evidence="1 2">
    <name type="scientific">Lophiostoma macrostomum CBS 122681</name>
    <dbReference type="NCBI Taxonomy" id="1314788"/>
    <lineage>
        <taxon>Eukaryota</taxon>
        <taxon>Fungi</taxon>
        <taxon>Dikarya</taxon>
        <taxon>Ascomycota</taxon>
        <taxon>Pezizomycotina</taxon>
        <taxon>Dothideomycetes</taxon>
        <taxon>Pleosporomycetidae</taxon>
        <taxon>Pleosporales</taxon>
        <taxon>Lophiostomataceae</taxon>
        <taxon>Lophiostoma</taxon>
    </lineage>
</organism>
<feature type="non-terminal residue" evidence="1">
    <location>
        <position position="402"/>
    </location>
</feature>
<dbReference type="AlphaFoldDB" id="A0A6A6T840"/>
<feature type="non-terminal residue" evidence="1">
    <location>
        <position position="1"/>
    </location>
</feature>
<dbReference type="Proteomes" id="UP000799324">
    <property type="component" value="Unassembled WGS sequence"/>
</dbReference>
<sequence>SRFLQLPRELRDLVYKHYAHTNEGYVYKFATNKLARADGHAIDRGLAATCRQIASEITGVALQVNKITFHTYYSDETNTSAFFFHGIWSVLKTTQEAVLYSLAHRFLTPTIVDTVAAQFPQLRPLLEIWQTGSAISFGDFFPGTQFRPRFTLGQRYKSWMEHKHPYSAASLCIRFLTSLSNTNQMHVREVFLDEDHESIANPASHAQGLIPFCRANPRLQIIRSVNLWTTGFSFSIIPHEWLRPSDVTKSIGRWLLEAMELRKLGMPHDSFLLILDGSPLPEKTTQMFGIVQRHVGSQALMDMLHDRGTLPDLHPSWVARRFRAGYMWEDYPQAIANLRAGEYSSLIRCNFDLGDAFDPEVELERNPQYARWSAQDWFNWWDEQVGMRIDTEPPLPPFATLR</sequence>
<evidence type="ECO:0000313" key="2">
    <source>
        <dbReference type="Proteomes" id="UP000799324"/>
    </source>
</evidence>